<accession>A0A3M7LX72</accession>
<sequence>MIPHGLKAISPEEVIVFRIRIGSCPDTFGMTNAQPEPHLINAISIGVRLYLCARADAYRTGTYLPR</sequence>
<evidence type="ECO:0000313" key="2">
    <source>
        <dbReference type="Proteomes" id="UP000265663"/>
    </source>
</evidence>
<protein>
    <submittedName>
        <fullName evidence="1">Uncharacterized protein</fullName>
    </submittedName>
</protein>
<organism evidence="1 2">
    <name type="scientific">Pyrenophora seminiperda CCB06</name>
    <dbReference type="NCBI Taxonomy" id="1302712"/>
    <lineage>
        <taxon>Eukaryota</taxon>
        <taxon>Fungi</taxon>
        <taxon>Dikarya</taxon>
        <taxon>Ascomycota</taxon>
        <taxon>Pezizomycotina</taxon>
        <taxon>Dothideomycetes</taxon>
        <taxon>Pleosporomycetidae</taxon>
        <taxon>Pleosporales</taxon>
        <taxon>Pleosporineae</taxon>
        <taxon>Pleosporaceae</taxon>
        <taxon>Pyrenophora</taxon>
    </lineage>
</organism>
<name>A0A3M7LX72_9PLEO</name>
<dbReference type="Proteomes" id="UP000265663">
    <property type="component" value="Unassembled WGS sequence"/>
</dbReference>
<gene>
    <name evidence="1" type="ORF">GMOD_00002182</name>
</gene>
<dbReference type="EMBL" id="KE747809">
    <property type="protein sequence ID" value="RMZ66814.1"/>
    <property type="molecule type" value="Genomic_DNA"/>
</dbReference>
<reference evidence="1 2" key="1">
    <citation type="journal article" date="2014" name="PLoS ONE">
        <title>De novo Genome Assembly of the Fungal Plant Pathogen Pyrenophora semeniperda.</title>
        <authorList>
            <person name="Soliai M.M."/>
            <person name="Meyer S.E."/>
            <person name="Udall J.A."/>
            <person name="Elzinga D.E."/>
            <person name="Hermansen R.A."/>
            <person name="Bodily P.M."/>
            <person name="Hart A.A."/>
            <person name="Coleman C.E."/>
        </authorList>
    </citation>
    <scope>NUCLEOTIDE SEQUENCE [LARGE SCALE GENOMIC DNA]</scope>
    <source>
        <strain evidence="1 2">CCB06</strain>
        <tissue evidence="1">Mycelium</tissue>
    </source>
</reference>
<keyword evidence="2" id="KW-1185">Reference proteome</keyword>
<dbReference type="AlphaFoldDB" id="A0A3M7LX72"/>
<proteinExistence type="predicted"/>
<evidence type="ECO:0000313" key="1">
    <source>
        <dbReference type="EMBL" id="RMZ66814.1"/>
    </source>
</evidence>